<dbReference type="Gene3D" id="3.40.50.150">
    <property type="entry name" value="Vaccinia Virus protein VP39"/>
    <property type="match status" value="1"/>
</dbReference>
<feature type="compositionally biased region" description="Basic residues" evidence="1">
    <location>
        <begin position="175"/>
        <end position="186"/>
    </location>
</feature>
<dbReference type="InterPro" id="IPR029063">
    <property type="entry name" value="SAM-dependent_MTases_sf"/>
</dbReference>
<gene>
    <name evidence="3" type="ORF">SEMRO_74_G040700.1</name>
</gene>
<organism evidence="3 4">
    <name type="scientific">Seminavis robusta</name>
    <dbReference type="NCBI Taxonomy" id="568900"/>
    <lineage>
        <taxon>Eukaryota</taxon>
        <taxon>Sar</taxon>
        <taxon>Stramenopiles</taxon>
        <taxon>Ochrophyta</taxon>
        <taxon>Bacillariophyta</taxon>
        <taxon>Bacillariophyceae</taxon>
        <taxon>Bacillariophycidae</taxon>
        <taxon>Naviculales</taxon>
        <taxon>Naviculaceae</taxon>
        <taxon>Seminavis</taxon>
    </lineage>
</organism>
<feature type="compositionally biased region" description="Basic residues" evidence="1">
    <location>
        <begin position="410"/>
        <end position="420"/>
    </location>
</feature>
<dbReference type="PANTHER" id="PTHR34203:SF15">
    <property type="entry name" value="SLL1173 PROTEIN"/>
    <property type="match status" value="1"/>
</dbReference>
<feature type="domain" description="Methyltransferase FkbM" evidence="2">
    <location>
        <begin position="192"/>
        <end position="343"/>
    </location>
</feature>
<keyword evidence="4" id="KW-1185">Reference proteome</keyword>
<evidence type="ECO:0000313" key="4">
    <source>
        <dbReference type="Proteomes" id="UP001153069"/>
    </source>
</evidence>
<feature type="region of interest" description="Disordered" evidence="1">
    <location>
        <begin position="405"/>
        <end position="428"/>
    </location>
</feature>
<dbReference type="InterPro" id="IPR006342">
    <property type="entry name" value="FkbM_mtfrase"/>
</dbReference>
<evidence type="ECO:0000313" key="3">
    <source>
        <dbReference type="EMBL" id="CAB9500027.1"/>
    </source>
</evidence>
<protein>
    <recommendedName>
        <fullName evidence="2">Methyltransferase FkbM domain-containing protein</fullName>
    </recommendedName>
</protein>
<sequence>MMESLLAMGSSIRMIQFLVYSVALLGAGFYLRSGLSHLGLPMATEATEKPIEIEECSQLSQKAIQLALPTGDVISRDTRCPVSDAWLADYLHNYYHPTNSKSKSKSKKKEEFVFLNFGCNKGFDAVQVAADVSGDHQLFDKQKWYTHLEINTKAIRRPNGVCHQGEVDSNSNNTIHKKKKHSHDKPHKVQVHCVEAMPQTVSKLQHAATATKADKHGIHIHNYALVGNNAPSTILFPNPPGKGGVEHMGIGSCQEEKYKKHCKQVPAITIDNYVAQHVSTSTSTTRIPFVSIDVEGYDFTLMKAAPDTLQRTDYLEFEFHSHGDWANQTLHDATDMLEQFGFVCYWAGQNQLWRISSCWMDVYGSFHGWSNVACVNPLHQPGLAAKMEHVFEASQEAALLNIDIIDNNKPPRKKSNKNKNKSTATQQP</sequence>
<dbReference type="NCBIfam" id="TIGR01444">
    <property type="entry name" value="fkbM_fam"/>
    <property type="match status" value="1"/>
</dbReference>
<comment type="caution">
    <text evidence="3">The sequence shown here is derived from an EMBL/GenBank/DDBJ whole genome shotgun (WGS) entry which is preliminary data.</text>
</comment>
<dbReference type="EMBL" id="CAICTM010000073">
    <property type="protein sequence ID" value="CAB9500027.1"/>
    <property type="molecule type" value="Genomic_DNA"/>
</dbReference>
<evidence type="ECO:0000259" key="2">
    <source>
        <dbReference type="Pfam" id="PF05050"/>
    </source>
</evidence>
<accession>A0A9N8DBB3</accession>
<evidence type="ECO:0000256" key="1">
    <source>
        <dbReference type="SAM" id="MobiDB-lite"/>
    </source>
</evidence>
<reference evidence="3" key="1">
    <citation type="submission" date="2020-06" db="EMBL/GenBank/DDBJ databases">
        <authorList>
            <consortium name="Plant Systems Biology data submission"/>
        </authorList>
    </citation>
    <scope>NUCLEOTIDE SEQUENCE</scope>
    <source>
        <strain evidence="3">D6</strain>
    </source>
</reference>
<dbReference type="AlphaFoldDB" id="A0A9N8DBB3"/>
<dbReference type="SUPFAM" id="SSF53335">
    <property type="entry name" value="S-adenosyl-L-methionine-dependent methyltransferases"/>
    <property type="match status" value="1"/>
</dbReference>
<proteinExistence type="predicted"/>
<dbReference type="Pfam" id="PF05050">
    <property type="entry name" value="Methyltransf_21"/>
    <property type="match status" value="1"/>
</dbReference>
<feature type="region of interest" description="Disordered" evidence="1">
    <location>
        <begin position="163"/>
        <end position="186"/>
    </location>
</feature>
<name>A0A9N8DBB3_9STRA</name>
<dbReference type="InterPro" id="IPR052514">
    <property type="entry name" value="SAM-dependent_MTase"/>
</dbReference>
<dbReference type="Proteomes" id="UP001153069">
    <property type="component" value="Unassembled WGS sequence"/>
</dbReference>
<dbReference type="OrthoDB" id="45813at2759"/>
<dbReference type="PANTHER" id="PTHR34203">
    <property type="entry name" value="METHYLTRANSFERASE, FKBM FAMILY PROTEIN"/>
    <property type="match status" value="1"/>
</dbReference>